<comment type="caution">
    <text evidence="11">The sequence shown here is derived from an EMBL/GenBank/DDBJ whole genome shotgun (WGS) entry which is preliminary data.</text>
</comment>
<dbReference type="InterPro" id="IPR001759">
    <property type="entry name" value="PTX_dom"/>
</dbReference>
<comment type="subcellular location">
    <subcellularLocation>
        <location evidence="2">Secreted</location>
    </subcellularLocation>
</comment>
<evidence type="ECO:0000256" key="5">
    <source>
        <dbReference type="ARBA" id="ARBA00022729"/>
    </source>
</evidence>
<gene>
    <name evidence="11" type="ORF">D5F01_LYC12623</name>
</gene>
<proteinExistence type="inferred from homology"/>
<evidence type="ECO:0000313" key="12">
    <source>
        <dbReference type="Proteomes" id="UP000424527"/>
    </source>
</evidence>
<sequence>MFTFPQETNRAHVKLITTRQEFSALTVCHRSITDLKRTHVLFSMSTSSFANGVLIYWNEANKQFSPYIRDISIGFQRQDYESDMWHSICTTWDSGSGLMQLWIDGKPSIRKFVTSGSSIKGSPIIMIGQEQDSYGGGFDAKQSFVGMMSDVHMWDHILTPCEIQDYMAEMYFTPGNVLNWSALEFQIVDRVYTLSHTTTTTSTTATAFKMALLLLLAMLTVCAAIPQDMSGKMFTFPQQTNTAHVRLTTSRQKLGAVTVCFRSFTDLRRLHSFFSLATPSTINQFMIQRGGSQDVFEFFIRDQMISFVGQNYELNTWHSICSTWNASSGLAQLWIDGKPSSRKLIPSKTNINGPIIIVLGQDQDSYGGGFDINQSFVGMMSDVHMWDYVLHSCDIQDYAGDPNLLPGNVLNWKNLEFQTVGTVVVEEKNTCHF</sequence>
<keyword evidence="3" id="KW-0964">Secreted</keyword>
<dbReference type="InterPro" id="IPR051005">
    <property type="entry name" value="Pentraxin_domain"/>
</dbReference>
<evidence type="ECO:0000256" key="6">
    <source>
        <dbReference type="ARBA" id="ARBA00022837"/>
    </source>
</evidence>
<dbReference type="Pfam" id="PF00354">
    <property type="entry name" value="Pentaxin"/>
    <property type="match status" value="2"/>
</dbReference>
<accession>A0A6G0IBM2</accession>
<evidence type="ECO:0000256" key="3">
    <source>
        <dbReference type="ARBA" id="ARBA00022525"/>
    </source>
</evidence>
<evidence type="ECO:0000256" key="1">
    <source>
        <dbReference type="ARBA" id="ARBA00001913"/>
    </source>
</evidence>
<keyword evidence="7" id="KW-1015">Disulfide bond</keyword>
<reference evidence="11 12" key="1">
    <citation type="submission" date="2019-07" db="EMBL/GenBank/DDBJ databases">
        <title>Chromosome genome assembly for large yellow croaker.</title>
        <authorList>
            <person name="Xiao S."/>
        </authorList>
    </citation>
    <scope>NUCLEOTIDE SEQUENCE [LARGE SCALE GENOMIC DNA]</scope>
    <source>
        <strain evidence="11">JMULYC20181020</strain>
        <tissue evidence="11">Muscle</tissue>
    </source>
</reference>
<dbReference type="PROSITE" id="PS51828">
    <property type="entry name" value="PTX_2"/>
    <property type="match status" value="2"/>
</dbReference>
<dbReference type="PANTHER" id="PTHR45869:SF7">
    <property type="entry name" value="C-REACTIVE PROTEIN"/>
    <property type="match status" value="1"/>
</dbReference>
<keyword evidence="12" id="KW-1185">Reference proteome</keyword>
<comment type="similarity">
    <text evidence="8">Belongs to the pentraxin family.</text>
</comment>
<evidence type="ECO:0000256" key="4">
    <source>
        <dbReference type="ARBA" id="ARBA00022723"/>
    </source>
</evidence>
<feature type="domain" description="Pentraxin (PTX)" evidence="10">
    <location>
        <begin position="230"/>
        <end position="431"/>
    </location>
</feature>
<evidence type="ECO:0000256" key="9">
    <source>
        <dbReference type="PROSITE-ProRule" id="PRU01172"/>
    </source>
</evidence>
<dbReference type="SMART" id="SM00159">
    <property type="entry name" value="PTX"/>
    <property type="match status" value="2"/>
</dbReference>
<evidence type="ECO:0000259" key="10">
    <source>
        <dbReference type="PROSITE" id="PS51828"/>
    </source>
</evidence>
<keyword evidence="4" id="KW-0479">Metal-binding</keyword>
<name>A0A6G0IBM2_LARCR</name>
<dbReference type="SUPFAM" id="SSF49899">
    <property type="entry name" value="Concanavalin A-like lectins/glucanases"/>
    <property type="match status" value="2"/>
</dbReference>
<dbReference type="PRINTS" id="PR00895">
    <property type="entry name" value="PENTAXIN"/>
</dbReference>
<dbReference type="GO" id="GO:0046872">
    <property type="term" value="F:metal ion binding"/>
    <property type="evidence" value="ECO:0007669"/>
    <property type="project" value="UniProtKB-KW"/>
</dbReference>
<evidence type="ECO:0000313" key="11">
    <source>
        <dbReference type="EMBL" id="KAE8288747.1"/>
    </source>
</evidence>
<dbReference type="GO" id="GO:0005576">
    <property type="term" value="C:extracellular region"/>
    <property type="evidence" value="ECO:0007669"/>
    <property type="project" value="UniProtKB-SubCell"/>
</dbReference>
<evidence type="ECO:0000256" key="2">
    <source>
        <dbReference type="ARBA" id="ARBA00004613"/>
    </source>
</evidence>
<dbReference type="FunFam" id="2.60.120.200:FF:000070">
    <property type="entry name" value="Serum amyloid P-component"/>
    <property type="match status" value="1"/>
</dbReference>
<keyword evidence="6" id="KW-0106">Calcium</keyword>
<dbReference type="InterPro" id="IPR013320">
    <property type="entry name" value="ConA-like_dom_sf"/>
</dbReference>
<feature type="domain" description="Pentraxin (PTX)" evidence="10">
    <location>
        <begin position="1"/>
        <end position="200"/>
    </location>
</feature>
<protein>
    <submittedName>
        <fullName evidence="11">Serum amyloid P-component</fullName>
    </submittedName>
</protein>
<keyword evidence="5" id="KW-0732">Signal</keyword>
<dbReference type="Proteomes" id="UP000424527">
    <property type="component" value="Unassembled WGS sequence"/>
</dbReference>
<comment type="caution">
    <text evidence="9">Lacks conserved residue(s) required for the propagation of feature annotation.</text>
</comment>
<dbReference type="PANTHER" id="PTHR45869">
    <property type="entry name" value="C-REACTIVE PROTEIN-RELATED"/>
    <property type="match status" value="1"/>
</dbReference>
<organism evidence="11 12">
    <name type="scientific">Larimichthys crocea</name>
    <name type="common">Large yellow croaker</name>
    <name type="synonym">Pseudosciaena crocea</name>
    <dbReference type="NCBI Taxonomy" id="215358"/>
    <lineage>
        <taxon>Eukaryota</taxon>
        <taxon>Metazoa</taxon>
        <taxon>Chordata</taxon>
        <taxon>Craniata</taxon>
        <taxon>Vertebrata</taxon>
        <taxon>Euteleostomi</taxon>
        <taxon>Actinopterygii</taxon>
        <taxon>Neopterygii</taxon>
        <taxon>Teleostei</taxon>
        <taxon>Neoteleostei</taxon>
        <taxon>Acanthomorphata</taxon>
        <taxon>Eupercaria</taxon>
        <taxon>Sciaenidae</taxon>
        <taxon>Larimichthys</taxon>
    </lineage>
</organism>
<evidence type="ECO:0000256" key="7">
    <source>
        <dbReference type="ARBA" id="ARBA00023157"/>
    </source>
</evidence>
<evidence type="ECO:0000256" key="8">
    <source>
        <dbReference type="ARBA" id="ARBA00038102"/>
    </source>
</evidence>
<dbReference type="EMBL" id="REGW02000012">
    <property type="protein sequence ID" value="KAE8288747.1"/>
    <property type="molecule type" value="Genomic_DNA"/>
</dbReference>
<dbReference type="AlphaFoldDB" id="A0A6G0IBM2"/>
<dbReference type="Gene3D" id="2.60.120.200">
    <property type="match status" value="2"/>
</dbReference>
<comment type="cofactor">
    <cofactor evidence="1">
        <name>Ca(2+)</name>
        <dbReference type="ChEBI" id="CHEBI:29108"/>
    </cofactor>
</comment>